<organism evidence="3 4">
    <name type="scientific">Angomonas deanei</name>
    <dbReference type="NCBI Taxonomy" id="59799"/>
    <lineage>
        <taxon>Eukaryota</taxon>
        <taxon>Discoba</taxon>
        <taxon>Euglenozoa</taxon>
        <taxon>Kinetoplastea</taxon>
        <taxon>Metakinetoplastina</taxon>
        <taxon>Trypanosomatida</taxon>
        <taxon>Trypanosomatidae</taxon>
        <taxon>Strigomonadinae</taxon>
        <taxon>Angomonas</taxon>
    </lineage>
</organism>
<dbReference type="AlphaFoldDB" id="A0A7G2C721"/>
<dbReference type="VEuPathDB" id="TriTrypDB:ADEAN_000200400"/>
<reference evidence="3 4" key="1">
    <citation type="submission" date="2020-08" db="EMBL/GenBank/DDBJ databases">
        <authorList>
            <person name="Newling K."/>
            <person name="Davey J."/>
            <person name="Forrester S."/>
        </authorList>
    </citation>
    <scope>NUCLEOTIDE SEQUENCE [LARGE SCALE GENOMIC DNA]</scope>
    <source>
        <strain evidence="4">Crithidia deanei Carvalho (ATCC PRA-265)</strain>
    </source>
</reference>
<dbReference type="EMBL" id="LR877147">
    <property type="protein sequence ID" value="CAD2214553.1"/>
    <property type="molecule type" value="Genomic_DNA"/>
</dbReference>
<evidence type="ECO:0000256" key="1">
    <source>
        <dbReference type="SAM" id="Coils"/>
    </source>
</evidence>
<evidence type="ECO:0000313" key="4">
    <source>
        <dbReference type="Proteomes" id="UP000515908"/>
    </source>
</evidence>
<keyword evidence="1" id="KW-0175">Coiled coil</keyword>
<feature type="coiled-coil region" evidence="1">
    <location>
        <begin position="38"/>
        <end position="104"/>
    </location>
</feature>
<accession>A0A7G2C721</accession>
<protein>
    <submittedName>
        <fullName evidence="3">Uncharacterized protein</fullName>
    </submittedName>
</protein>
<evidence type="ECO:0000313" key="3">
    <source>
        <dbReference type="EMBL" id="CAD2214553.1"/>
    </source>
</evidence>
<evidence type="ECO:0000256" key="2">
    <source>
        <dbReference type="SAM" id="MobiDB-lite"/>
    </source>
</evidence>
<keyword evidence="4" id="KW-1185">Reference proteome</keyword>
<proteinExistence type="predicted"/>
<name>A0A7G2C721_9TRYP</name>
<sequence length="470" mass="53634">MTDTVPVAQWIALQNENRRLHERVNGLMNEKVSWLDEKVAWTEERSVLREENSELREKNMKLRDGYDQLKKEHDELVEEHHNYAEEMININTRLTQELKEANDMRFDTEEVKKVLMEAFYNNAVGQFRLITLFNCSRVFCVPADVIKDALTADHRETLVLPNDLNSLIGRANVKRFFETIVTSLPNLKSITGYFMSGEDCYIRYKQDKFPLSVLKACCADYGGTAYQLTEEAIEALQSAGLSVPEYLTTMIPLLTKVNKLWVPGDPNDLDDNVKEFLETALTSLPTLKSIAGYFKSVEDCYIRYKKGKIPRETLKAYCAHNGKVCFTLTQDDVNVIQSAGLSVSEYLATVIPLLPKVEKVSLCYTSINTLDWCEELPKRVSEVEIVNSFAIKDCTPLLKMEGLKTVWYNHWNLHPLHKVKLKLRCKGVSCKASYWNVITTQQFLPPSGRRLVQITPPPSPHSPGNGIPTD</sequence>
<dbReference type="Proteomes" id="UP000515908">
    <property type="component" value="Chromosome 03"/>
</dbReference>
<feature type="region of interest" description="Disordered" evidence="2">
    <location>
        <begin position="448"/>
        <end position="470"/>
    </location>
</feature>
<gene>
    <name evidence="3" type="ORF">ADEAN_000200400</name>
</gene>